<dbReference type="STRING" id="635013.TherJR_1803"/>
<name>D5X7T2_THEPJ</name>
<sequence>MANVFDSLTDKSKFSAGANSDLVWLTALVEGAAPNVNLVGVKVLDIAALGKLMFHAQIDKSEFFIINSIL</sequence>
<gene>
    <name evidence="1" type="ordered locus">TherJR_1803</name>
</gene>
<dbReference type="Proteomes" id="UP000002377">
    <property type="component" value="Chromosome"/>
</dbReference>
<dbReference type="EMBL" id="CP002028">
    <property type="protein sequence ID" value="ADG82652.1"/>
    <property type="molecule type" value="Genomic_DNA"/>
</dbReference>
<organism evidence="1 2">
    <name type="scientific">Thermincola potens (strain JR)</name>
    <dbReference type="NCBI Taxonomy" id="635013"/>
    <lineage>
        <taxon>Bacteria</taxon>
        <taxon>Bacillati</taxon>
        <taxon>Bacillota</taxon>
        <taxon>Clostridia</taxon>
        <taxon>Eubacteriales</taxon>
        <taxon>Thermincolaceae</taxon>
        <taxon>Thermincola</taxon>
    </lineage>
</organism>
<dbReference type="AlphaFoldDB" id="D5X7T2"/>
<evidence type="ECO:0000313" key="1">
    <source>
        <dbReference type="EMBL" id="ADG82652.1"/>
    </source>
</evidence>
<dbReference type="HOGENOM" id="CLU_2756514_0_0_9"/>
<proteinExistence type="predicted"/>
<dbReference type="RefSeq" id="WP_013120664.1">
    <property type="nucleotide sequence ID" value="NC_014152.1"/>
</dbReference>
<protein>
    <submittedName>
        <fullName evidence="1">Uncharacterized protein</fullName>
    </submittedName>
</protein>
<reference evidence="1 2" key="1">
    <citation type="submission" date="2010-05" db="EMBL/GenBank/DDBJ databases">
        <title>Complete sequence of Thermincola sp. JR.</title>
        <authorList>
            <consortium name="US DOE Joint Genome Institute"/>
            <person name="Lucas S."/>
            <person name="Copeland A."/>
            <person name="Lapidus A."/>
            <person name="Cheng J.-F."/>
            <person name="Bruce D."/>
            <person name="Goodwin L."/>
            <person name="Pitluck S."/>
            <person name="Chertkov O."/>
            <person name="Detter J.C."/>
            <person name="Han C."/>
            <person name="Tapia R."/>
            <person name="Land M."/>
            <person name="Hauser L."/>
            <person name="Kyrpides N."/>
            <person name="Mikhailova N."/>
            <person name="Hazen T.C."/>
            <person name="Woyke T."/>
        </authorList>
    </citation>
    <scope>NUCLEOTIDE SEQUENCE [LARGE SCALE GENOMIC DNA]</scope>
    <source>
        <strain evidence="1 2">JR</strain>
    </source>
</reference>
<keyword evidence="2" id="KW-1185">Reference proteome</keyword>
<dbReference type="KEGG" id="tjr:TherJR_1803"/>
<accession>D5X7T2</accession>
<evidence type="ECO:0000313" key="2">
    <source>
        <dbReference type="Proteomes" id="UP000002377"/>
    </source>
</evidence>